<accession>A0A921JE04</accession>
<comment type="caution">
    <text evidence="2">The sequence shown here is derived from an EMBL/GenBank/DDBJ whole genome shotgun (WGS) entry which is preliminary data.</text>
</comment>
<dbReference type="PANTHER" id="PTHR40036">
    <property type="entry name" value="MACROCIN O-METHYLTRANSFERASE"/>
    <property type="match status" value="1"/>
</dbReference>
<dbReference type="SUPFAM" id="SSF53335">
    <property type="entry name" value="S-adenosyl-L-methionine-dependent methyltransferases"/>
    <property type="match status" value="1"/>
</dbReference>
<dbReference type="AlphaFoldDB" id="A0A921JE04"/>
<sequence length="793" mass="86439">MDTVCDQDAGSHGRAARLAWRSEVLSVAFQYLAVKLADRKRRRSGRHDRRNEAAHAFDIGLIAASGLFDSAFYLAANEDVVRAKLDPLQHYLWHGGLEGRQPSPAFDGAAYLASYEDLREAGVNPLLHYLKFGVVEGRAAGAPTKHPAPRRLADVLELTGSATVAGLVEIPASLPDPSSYAAALDLKAVVEAREGELAAALAATARRNDELRTVLAERAAERAAMQDREAAHGAEAETLRAAREAVELRLYVANASLQRAVARGDALMAAQQANEREKDALRQEREDIELRLYAANASLQQAIARNDALMAAQQADEREKDVLRQERDDSVARLDAANASLQQAIARNDALMAAQQADEREKDALRQERDDSLARLDAAETALQAALARSDQERRTLEEELATLRAAVAAGRNEVEAARSELAKTAGELAIAARELMLTGRELQRLQGEEGDHLQVRAERDALRLHVATLERDLQHGREQEAALIASRAEAAVLNEVRTGLASAAQSTMVTIQLSEARDQLAGRLELLTGEIATLRRGIEAKPDAGSLAARTLYLDLLEAALTGLLTSDENMAPWGGTAFDPDRRLIGRDWPRTAVTMIGTARMRNLRRLLETALDDGIEGDVLEAGVWRGGACIYMRGILAARGIVDRTVWVADSFAGLPPPDAERHPADQGDEHHTVQELAISLDSVRGNFARFGLLDDRVAFLPGWFKDTLSEAPVERLAVLRLDGDMYGSTIDTLETLYAKVSPGGFIIVDDYILKACRAAVDDYRTQHNINEPIIAVDGAAVYWRKAK</sequence>
<keyword evidence="1" id="KW-0175">Coiled coil</keyword>
<dbReference type="EMBL" id="DYYG01000009">
    <property type="protein sequence ID" value="HJE22463.1"/>
    <property type="molecule type" value="Genomic_DNA"/>
</dbReference>
<organism evidence="2 3">
    <name type="scientific">Methylorubrum populi</name>
    <dbReference type="NCBI Taxonomy" id="223967"/>
    <lineage>
        <taxon>Bacteria</taxon>
        <taxon>Pseudomonadati</taxon>
        <taxon>Pseudomonadota</taxon>
        <taxon>Alphaproteobacteria</taxon>
        <taxon>Hyphomicrobiales</taxon>
        <taxon>Methylobacteriaceae</taxon>
        <taxon>Methylorubrum</taxon>
    </lineage>
</organism>
<dbReference type="PANTHER" id="PTHR40036:SF1">
    <property type="entry name" value="MACROCIN O-METHYLTRANSFERASE"/>
    <property type="match status" value="1"/>
</dbReference>
<dbReference type="InterPro" id="IPR029063">
    <property type="entry name" value="SAM-dependent_MTases_sf"/>
</dbReference>
<proteinExistence type="predicted"/>
<dbReference type="Proteomes" id="UP000742631">
    <property type="component" value="Unassembled WGS sequence"/>
</dbReference>
<evidence type="ECO:0008006" key="4">
    <source>
        <dbReference type="Google" id="ProtNLM"/>
    </source>
</evidence>
<name>A0A921JE04_9HYPH</name>
<dbReference type="Pfam" id="PF05711">
    <property type="entry name" value="TylF"/>
    <property type="match status" value="1"/>
</dbReference>
<gene>
    <name evidence="2" type="ORF">K8W01_02225</name>
</gene>
<dbReference type="Gene3D" id="3.40.50.150">
    <property type="entry name" value="Vaccinia Virus protein VP39"/>
    <property type="match status" value="1"/>
</dbReference>
<evidence type="ECO:0000313" key="3">
    <source>
        <dbReference type="Proteomes" id="UP000742631"/>
    </source>
</evidence>
<protein>
    <recommendedName>
        <fullName evidence="4">Macrocin O-methyltransferase</fullName>
    </recommendedName>
</protein>
<feature type="coiled-coil region" evidence="1">
    <location>
        <begin position="334"/>
        <end position="421"/>
    </location>
</feature>
<reference evidence="2" key="2">
    <citation type="submission" date="2021-09" db="EMBL/GenBank/DDBJ databases">
        <authorList>
            <person name="Gilroy R."/>
        </authorList>
    </citation>
    <scope>NUCLEOTIDE SEQUENCE</scope>
    <source>
        <strain evidence="2">316</strain>
    </source>
</reference>
<dbReference type="InterPro" id="IPR008884">
    <property type="entry name" value="TylF_MeTrfase"/>
</dbReference>
<reference evidence="2" key="1">
    <citation type="journal article" date="2021" name="PeerJ">
        <title>Extensive microbial diversity within the chicken gut microbiome revealed by metagenomics and culture.</title>
        <authorList>
            <person name="Gilroy R."/>
            <person name="Ravi A."/>
            <person name="Getino M."/>
            <person name="Pursley I."/>
            <person name="Horton D.L."/>
            <person name="Alikhan N.F."/>
            <person name="Baker D."/>
            <person name="Gharbi K."/>
            <person name="Hall N."/>
            <person name="Watson M."/>
            <person name="Adriaenssens E.M."/>
            <person name="Foster-Nyarko E."/>
            <person name="Jarju S."/>
            <person name="Secka A."/>
            <person name="Antonio M."/>
            <person name="Oren A."/>
            <person name="Chaudhuri R.R."/>
            <person name="La Ragione R."/>
            <person name="Hildebrand F."/>
            <person name="Pallen M.J."/>
        </authorList>
    </citation>
    <scope>NUCLEOTIDE SEQUENCE</scope>
    <source>
        <strain evidence="2">316</strain>
    </source>
</reference>
<evidence type="ECO:0000313" key="2">
    <source>
        <dbReference type="EMBL" id="HJE22463.1"/>
    </source>
</evidence>
<evidence type="ECO:0000256" key="1">
    <source>
        <dbReference type="SAM" id="Coils"/>
    </source>
</evidence>